<dbReference type="Pfam" id="PF00293">
    <property type="entry name" value="NUDIX"/>
    <property type="match status" value="1"/>
</dbReference>
<evidence type="ECO:0000259" key="1">
    <source>
        <dbReference type="PROSITE" id="PS51462"/>
    </source>
</evidence>
<name>Q65VZ5_MANSM</name>
<dbReference type="Pfam" id="PF12535">
    <property type="entry name" value="Nudix_N"/>
    <property type="match status" value="1"/>
</dbReference>
<dbReference type="PANTHER" id="PTHR43222:SF2">
    <property type="entry name" value="NUDIX HYDROLASE 23, CHLOROPLASTIC"/>
    <property type="match status" value="1"/>
</dbReference>
<dbReference type="eggNOG" id="COG1051">
    <property type="taxonomic scope" value="Bacteria"/>
</dbReference>
<dbReference type="Gene3D" id="3.90.79.10">
    <property type="entry name" value="Nucleoside Triphosphate Pyrophosphohydrolase"/>
    <property type="match status" value="1"/>
</dbReference>
<dbReference type="HOGENOM" id="CLU_082381_1_0_6"/>
<dbReference type="Gene3D" id="6.10.250.1120">
    <property type="match status" value="1"/>
</dbReference>
<feature type="domain" description="Nudix hydrolase" evidence="1">
    <location>
        <begin position="84"/>
        <end position="211"/>
    </location>
</feature>
<dbReference type="InterPro" id="IPR000086">
    <property type="entry name" value="NUDIX_hydrolase_dom"/>
</dbReference>
<evidence type="ECO:0000313" key="3">
    <source>
        <dbReference type="Proteomes" id="UP000000607"/>
    </source>
</evidence>
<dbReference type="PANTHER" id="PTHR43222">
    <property type="entry name" value="NUDIX HYDROLASE 23"/>
    <property type="match status" value="1"/>
</dbReference>
<dbReference type="SUPFAM" id="SSF55811">
    <property type="entry name" value="Nudix"/>
    <property type="match status" value="1"/>
</dbReference>
<keyword evidence="3" id="KW-1185">Reference proteome</keyword>
<proteinExistence type="predicted"/>
<evidence type="ECO:0000313" key="2">
    <source>
        <dbReference type="EMBL" id="AAU36865.1"/>
    </source>
</evidence>
<dbReference type="Proteomes" id="UP000000607">
    <property type="component" value="Chromosome"/>
</dbReference>
<gene>
    <name evidence="2" type="primary">mutT</name>
    <name evidence="2" type="ordered locus">MS0258</name>
</gene>
<dbReference type="AlphaFoldDB" id="Q65VZ5"/>
<accession>Q65VZ5</accession>
<protein>
    <submittedName>
        <fullName evidence="2">MutT protein</fullName>
    </submittedName>
</protein>
<reference evidence="2 3" key="1">
    <citation type="journal article" date="2004" name="Nat. Biotechnol.">
        <title>The genome sequence of the capnophilic rumen bacterium Mannheimia succiniciproducens.</title>
        <authorList>
            <person name="Hong S.H."/>
            <person name="Kim J.S."/>
            <person name="Lee S.Y."/>
            <person name="In Y.H."/>
            <person name="Choi S.S."/>
            <person name="Rih J.-K."/>
            <person name="Kim C.H."/>
            <person name="Jeong H."/>
            <person name="Hur C.G."/>
            <person name="Kim J.J."/>
        </authorList>
    </citation>
    <scope>NUCLEOTIDE SEQUENCE [LARGE SCALE GENOMIC DNA]</scope>
    <source>
        <strain evidence="3">KCTC 0769BP / MBEL55E</strain>
    </source>
</reference>
<organism evidence="2 3">
    <name type="scientific">Mannheimia succiniciproducens (strain KCTC 0769BP / MBEL55E)</name>
    <dbReference type="NCBI Taxonomy" id="221988"/>
    <lineage>
        <taxon>Bacteria</taxon>
        <taxon>Pseudomonadati</taxon>
        <taxon>Pseudomonadota</taxon>
        <taxon>Gammaproteobacteria</taxon>
        <taxon>Pasteurellales</taxon>
        <taxon>Pasteurellaceae</taxon>
        <taxon>Basfia</taxon>
    </lineage>
</organism>
<dbReference type="CDD" id="cd18889">
    <property type="entry name" value="NUDIX_ADPRase"/>
    <property type="match status" value="1"/>
</dbReference>
<dbReference type="InterPro" id="IPR015797">
    <property type="entry name" value="NUDIX_hydrolase-like_dom_sf"/>
</dbReference>
<dbReference type="PROSITE" id="PS51462">
    <property type="entry name" value="NUDIX"/>
    <property type="match status" value="1"/>
</dbReference>
<sequence>MNLVYFCKMYRFQMTDKLLNEPWLTWAIQIQAIAQNGLAYCQNVYDIERYEQLRDIAVEMLSYKTAIPQDKVKNLFCNEQGYQTPKVDTRAAIFKDDKILLVQESDGLWSLPGGWCDVLESIDSNTVKETREEAGLDINTKFIIAIHDQHKRNYPPFAYAVLKTFVMCELIDGEFQPNSETIASDWFALDELPPMAEEKNTPSQVELCFQAHHSKHWVTQFD</sequence>
<dbReference type="KEGG" id="msu:MS0258"/>
<dbReference type="InterPro" id="IPR059176">
    <property type="entry name" value="UDP-X_N"/>
</dbReference>
<dbReference type="GO" id="GO:0003824">
    <property type="term" value="F:catalytic activity"/>
    <property type="evidence" value="ECO:0007669"/>
    <property type="project" value="UniProtKB-ARBA"/>
</dbReference>
<dbReference type="STRING" id="221988.MS0258"/>
<dbReference type="EMBL" id="AE016827">
    <property type="protein sequence ID" value="AAU36865.1"/>
    <property type="molecule type" value="Genomic_DNA"/>
</dbReference>